<evidence type="ECO:0000313" key="1">
    <source>
        <dbReference type="EMBL" id="MBX06924.1"/>
    </source>
</evidence>
<reference evidence="1" key="1">
    <citation type="submission" date="2018-02" db="EMBL/GenBank/DDBJ databases">
        <title>Rhizophora mucronata_Transcriptome.</title>
        <authorList>
            <person name="Meera S.P."/>
            <person name="Sreeshan A."/>
            <person name="Augustine A."/>
        </authorList>
    </citation>
    <scope>NUCLEOTIDE SEQUENCE</scope>
    <source>
        <tissue evidence="1">Leaf</tissue>
    </source>
</reference>
<keyword evidence="1" id="KW-0418">Kinase</keyword>
<organism evidence="1">
    <name type="scientific">Rhizophora mucronata</name>
    <name type="common">Asiatic mangrove</name>
    <dbReference type="NCBI Taxonomy" id="61149"/>
    <lineage>
        <taxon>Eukaryota</taxon>
        <taxon>Viridiplantae</taxon>
        <taxon>Streptophyta</taxon>
        <taxon>Embryophyta</taxon>
        <taxon>Tracheophyta</taxon>
        <taxon>Spermatophyta</taxon>
        <taxon>Magnoliopsida</taxon>
        <taxon>eudicotyledons</taxon>
        <taxon>Gunneridae</taxon>
        <taxon>Pentapetalae</taxon>
        <taxon>rosids</taxon>
        <taxon>fabids</taxon>
        <taxon>Malpighiales</taxon>
        <taxon>Rhizophoraceae</taxon>
        <taxon>Rhizophora</taxon>
    </lineage>
</organism>
<proteinExistence type="predicted"/>
<protein>
    <submittedName>
        <fullName evidence="1">Serine/threonine-protein kinase HT1-like</fullName>
    </submittedName>
</protein>
<accession>A0A2P2KMH6</accession>
<sequence length="23" mass="2632">MLREISKLLILGLPVLKLRILVT</sequence>
<dbReference type="AlphaFoldDB" id="A0A2P2KMH6"/>
<dbReference type="EMBL" id="GGEC01026440">
    <property type="protein sequence ID" value="MBX06924.1"/>
    <property type="molecule type" value="Transcribed_RNA"/>
</dbReference>
<name>A0A2P2KMH6_RHIMU</name>
<dbReference type="GO" id="GO:0016301">
    <property type="term" value="F:kinase activity"/>
    <property type="evidence" value="ECO:0007669"/>
    <property type="project" value="UniProtKB-KW"/>
</dbReference>
<keyword evidence="1" id="KW-0808">Transferase</keyword>